<proteinExistence type="predicted"/>
<comment type="caution">
    <text evidence="2">The sequence shown here is derived from an EMBL/GenBank/DDBJ whole genome shotgun (WGS) entry which is preliminary data.</text>
</comment>
<feature type="transmembrane region" description="Helical" evidence="1">
    <location>
        <begin position="316"/>
        <end position="339"/>
    </location>
</feature>
<gene>
    <name evidence="2" type="ORF">A3E44_01380</name>
</gene>
<feature type="transmembrane region" description="Helical" evidence="1">
    <location>
        <begin position="210"/>
        <end position="227"/>
    </location>
</feature>
<keyword evidence="1" id="KW-0812">Transmembrane</keyword>
<feature type="transmembrane region" description="Helical" evidence="1">
    <location>
        <begin position="34"/>
        <end position="57"/>
    </location>
</feature>
<feature type="transmembrane region" description="Helical" evidence="1">
    <location>
        <begin position="181"/>
        <end position="204"/>
    </location>
</feature>
<dbReference type="EMBL" id="MGGW01000009">
    <property type="protein sequence ID" value="OGM54791.1"/>
    <property type="molecule type" value="Genomic_DNA"/>
</dbReference>
<keyword evidence="1" id="KW-1133">Transmembrane helix</keyword>
<feature type="transmembrane region" description="Helical" evidence="1">
    <location>
        <begin position="101"/>
        <end position="121"/>
    </location>
</feature>
<feature type="transmembrane region" description="Helical" evidence="1">
    <location>
        <begin position="155"/>
        <end position="174"/>
    </location>
</feature>
<evidence type="ECO:0000313" key="3">
    <source>
        <dbReference type="Proteomes" id="UP000178603"/>
    </source>
</evidence>
<dbReference type="AlphaFoldDB" id="A0A1F8ASW4"/>
<dbReference type="Proteomes" id="UP000178603">
    <property type="component" value="Unassembled WGS sequence"/>
</dbReference>
<name>A0A1F8ASW4_9BACT</name>
<reference evidence="2 3" key="1">
    <citation type="journal article" date="2016" name="Nat. Commun.">
        <title>Thousands of microbial genomes shed light on interconnected biogeochemical processes in an aquifer system.</title>
        <authorList>
            <person name="Anantharaman K."/>
            <person name="Brown C.T."/>
            <person name="Hug L.A."/>
            <person name="Sharon I."/>
            <person name="Castelle C.J."/>
            <person name="Probst A.J."/>
            <person name="Thomas B.C."/>
            <person name="Singh A."/>
            <person name="Wilkins M.J."/>
            <person name="Karaoz U."/>
            <person name="Brodie E.L."/>
            <person name="Williams K.H."/>
            <person name="Hubbard S.S."/>
            <person name="Banfield J.F."/>
        </authorList>
    </citation>
    <scope>NUCLEOTIDE SEQUENCE [LARGE SCALE GENOMIC DNA]</scope>
</reference>
<keyword evidence="1" id="KW-0472">Membrane</keyword>
<feature type="transmembrane region" description="Helical" evidence="1">
    <location>
        <begin position="287"/>
        <end position="309"/>
    </location>
</feature>
<evidence type="ECO:0000313" key="2">
    <source>
        <dbReference type="EMBL" id="OGM54791.1"/>
    </source>
</evidence>
<feature type="transmembrane region" description="Helical" evidence="1">
    <location>
        <begin position="359"/>
        <end position="377"/>
    </location>
</feature>
<protein>
    <submittedName>
        <fullName evidence="2">Uncharacterized protein</fullName>
    </submittedName>
</protein>
<sequence>MLGKFFDKVLHEDENEHQKQVGHKEEEKQGWSKTLILVSILVFAIAFSSRMVFLFFFTDPHVVGTDWYGDVYHHWQIALLSKEVGFSHGFLRLWDLKGLEYYWGLMHPLVLILGFIVSGSIDILVPRMVSVIFSSLAISLLFLIITRYFNKKAGFAAAIFASFVPVALFSDTLGMQEPLGLFFLLFGVFLWPRHAFFAGLTWMFAGMVRSEYWLFGAGLTLALILRSRQTHKKVILFLGYILPLVFYMKYMLDYTGNPIYPIYYNFMATVVGDWFIKDGVELSSKVLLIKSVSQVFTIVFVALGVLFLWRRPRGYLYYLVGLANLVFIFFVFGFGSYLFGYPEDGSIFIIDRNWVDRIMAWQWVFIGSIISIVLFYYTLEILKHKHVKAVGLFLSSGIFVSILLASQLSWPSISYHYTKALAPMDGEAASARKIAENYQQEGSIIVPDGRPLLTYDLVVKENIPAQKLVSALYGPFYYAKVDPFENWGDFRLEIIKWLQKEDARLFVLAGSFGLSDSLGQYSKMMEYEKDKLFTLVEEFSGFRIYRVNTNELYKQEF</sequence>
<feature type="transmembrane region" description="Helical" evidence="1">
    <location>
        <begin position="128"/>
        <end position="149"/>
    </location>
</feature>
<feature type="transmembrane region" description="Helical" evidence="1">
    <location>
        <begin position="389"/>
        <end position="410"/>
    </location>
</feature>
<evidence type="ECO:0000256" key="1">
    <source>
        <dbReference type="SAM" id="Phobius"/>
    </source>
</evidence>
<accession>A0A1F8ASW4</accession>
<organism evidence="2 3">
    <name type="scientific">Candidatus Woesebacteria bacterium RIFCSPHIGHO2_12_FULL_41_24</name>
    <dbReference type="NCBI Taxonomy" id="1802510"/>
    <lineage>
        <taxon>Bacteria</taxon>
        <taxon>Candidatus Woeseibacteriota</taxon>
    </lineage>
</organism>
<feature type="transmembrane region" description="Helical" evidence="1">
    <location>
        <begin position="234"/>
        <end position="252"/>
    </location>
</feature>